<dbReference type="GO" id="GO:0004177">
    <property type="term" value="F:aminopeptidase activity"/>
    <property type="evidence" value="ECO:0007669"/>
    <property type="project" value="UniProtKB-KW"/>
</dbReference>
<protein>
    <submittedName>
        <fullName evidence="1">Xaa-Pro aminopeptidase 1</fullName>
    </submittedName>
</protein>
<keyword evidence="2" id="KW-1185">Reference proteome</keyword>
<sequence>MSGHSLHAVSQNLVDLIWDDRPPLPSNIIEPMSLVYTGRSWQEKVVDVRLIMKQRG</sequence>
<evidence type="ECO:0000313" key="2">
    <source>
        <dbReference type="Proteomes" id="UP000054359"/>
    </source>
</evidence>
<reference evidence="1 2" key="1">
    <citation type="submission" date="2013-11" db="EMBL/GenBank/DDBJ databases">
        <title>Genome sequencing of Stegodyphus mimosarum.</title>
        <authorList>
            <person name="Bechsgaard J."/>
        </authorList>
    </citation>
    <scope>NUCLEOTIDE SEQUENCE [LARGE SCALE GENOMIC DNA]</scope>
</reference>
<dbReference type="AlphaFoldDB" id="A0A087TM31"/>
<keyword evidence="1" id="KW-0031">Aminopeptidase</keyword>
<dbReference type="OrthoDB" id="6147314at2759"/>
<feature type="non-terminal residue" evidence="1">
    <location>
        <position position="56"/>
    </location>
</feature>
<dbReference type="STRING" id="407821.A0A087TM31"/>
<keyword evidence="1" id="KW-0645">Protease</keyword>
<dbReference type="Gene3D" id="3.40.350.10">
    <property type="entry name" value="Creatinase/prolidase N-terminal domain"/>
    <property type="match status" value="1"/>
</dbReference>
<dbReference type="InterPro" id="IPR029149">
    <property type="entry name" value="Creatin/AminoP/Spt16_N"/>
</dbReference>
<dbReference type="EMBL" id="KK115843">
    <property type="protein sequence ID" value="KFM66170.1"/>
    <property type="molecule type" value="Genomic_DNA"/>
</dbReference>
<proteinExistence type="predicted"/>
<keyword evidence="1" id="KW-0378">Hydrolase</keyword>
<dbReference type="Proteomes" id="UP000054359">
    <property type="component" value="Unassembled WGS sequence"/>
</dbReference>
<evidence type="ECO:0000313" key="1">
    <source>
        <dbReference type="EMBL" id="KFM66170.1"/>
    </source>
</evidence>
<gene>
    <name evidence="1" type="ORF">X975_12111</name>
</gene>
<accession>A0A087TM31</accession>
<organism evidence="1 2">
    <name type="scientific">Stegodyphus mimosarum</name>
    <name type="common">African social velvet spider</name>
    <dbReference type="NCBI Taxonomy" id="407821"/>
    <lineage>
        <taxon>Eukaryota</taxon>
        <taxon>Metazoa</taxon>
        <taxon>Ecdysozoa</taxon>
        <taxon>Arthropoda</taxon>
        <taxon>Chelicerata</taxon>
        <taxon>Arachnida</taxon>
        <taxon>Araneae</taxon>
        <taxon>Araneomorphae</taxon>
        <taxon>Entelegynae</taxon>
        <taxon>Eresoidea</taxon>
        <taxon>Eresidae</taxon>
        <taxon>Stegodyphus</taxon>
    </lineage>
</organism>
<name>A0A087TM31_STEMI</name>